<dbReference type="GO" id="GO:0005548">
    <property type="term" value="F:phospholipid transporter activity"/>
    <property type="evidence" value="ECO:0007669"/>
    <property type="project" value="InterPro"/>
</dbReference>
<sequence length="911" mass="102582">MVYVRIRQMQRNRFLLGILLFAFFGPNSQMAPVAAGNSKVFEHGTGQLYQYESTVILNEPAGATGKDVGYQILADVSVAVVWQSSEDKYNKLLELELNKPRLLIKSRTAPTPEGFVVHNSNLESLTNSPYVIHWVDGKVNGMYVDTKEEISMVNIKRGISSLFQFQLLDTETKETDASGHCLVFYRTIDPYSFTKTKTDCTAHSEVPHLKHVDPILRGNVNSTRTSEYTLSKDLSFIDSITTSESHEMRVAIKRDVGGSVSALQKLNFIDTKGKVNTLKSTDLNGALKEFEKSRRVTLAKKNLNPEIYEIDCQKEECPSLPKMIKENRENLAASNLGTLRSATAFLKVLSAARSASQEELTKAFKGTKNREILPQLCDLAGAIQTPESHEVIMKILNLDSEEHLENIERYLWSLSMGSHPNEMILKDVYKMSKEPVSNEKLSETIILTLAMMANKYHKTVGAEKQSLTNEIGKSLRKDLESCKDDNCKVKYLRALKNLQCPRTIKTLIKYAIEGKKKVSVGAMKALRSFDPSHWSEEVIDMAQRIYFQAGKRYDSSSRTLAVDILLESNPSREIVKDLVISLLHRDKAFEVKQYLVQRLKQISEKCPKFAGMVESILEEFKDLFNNYNMMAQRGLTTAFTRTVTTSEYRNASLVSIQEIYGGFLKRGIVDVIIETPGKTTSLFTLGLFAGGLSSFVSSNDNQEDKASDEEEEPATAGMELTVLGTQLRPFVFFTGQGELMGHVWSGTASDKTPAYQALIVTQDQLEYISLQNGLMSHLQLIGVVSFDLSGQVQLSLWNRNAHSLVEKNAGIFLQGIMRVDTSFVRSKIEFNVATEVKLNLQSDLNFYNDISLCMQLSQPDSIIKHNVHKIERIPGSKHRLRKSKYKEIKVPGRTYALNRKNNEMCNLIFKD</sequence>
<dbReference type="PROSITE" id="PS51211">
    <property type="entry name" value="VITELLOGENIN"/>
    <property type="match status" value="1"/>
</dbReference>
<dbReference type="GO" id="GO:0042157">
    <property type="term" value="P:lipoprotein metabolic process"/>
    <property type="evidence" value="ECO:0007669"/>
    <property type="project" value="TreeGrafter"/>
</dbReference>
<comment type="caution">
    <text evidence="5">Lacks conserved residue(s) required for the propagation of feature annotation.</text>
</comment>
<comment type="subcellular location">
    <subcellularLocation>
        <location evidence="1">Endoplasmic reticulum</location>
    </subcellularLocation>
</comment>
<evidence type="ECO:0000256" key="2">
    <source>
        <dbReference type="ARBA" id="ARBA00022448"/>
    </source>
</evidence>
<dbReference type="Pfam" id="PF01347">
    <property type="entry name" value="Vitellogenin_N"/>
    <property type="match status" value="1"/>
</dbReference>
<dbReference type="SUPFAM" id="SSF56968">
    <property type="entry name" value="Lipovitellin-phosvitin complex, beta-sheet shell regions"/>
    <property type="match status" value="1"/>
</dbReference>
<evidence type="ECO:0000256" key="3">
    <source>
        <dbReference type="ARBA" id="ARBA00022729"/>
    </source>
</evidence>
<name>A0AAW2HXZ4_9NEOP</name>
<dbReference type="Pfam" id="PF19444">
    <property type="entry name" value="MTP_lip_bd"/>
    <property type="match status" value="1"/>
</dbReference>
<dbReference type="InterPro" id="IPR045811">
    <property type="entry name" value="MTP_lip-bd"/>
</dbReference>
<proteinExistence type="predicted"/>
<evidence type="ECO:0000256" key="1">
    <source>
        <dbReference type="ARBA" id="ARBA00004240"/>
    </source>
</evidence>
<evidence type="ECO:0000256" key="5">
    <source>
        <dbReference type="PROSITE-ProRule" id="PRU00557"/>
    </source>
</evidence>
<feature type="signal peptide" evidence="6">
    <location>
        <begin position="1"/>
        <end position="30"/>
    </location>
</feature>
<dbReference type="InterPro" id="IPR015816">
    <property type="entry name" value="Vitellinogen_b-sht_N"/>
</dbReference>
<evidence type="ECO:0000313" key="8">
    <source>
        <dbReference type="EMBL" id="KAL0274714.1"/>
    </source>
</evidence>
<reference evidence="8" key="1">
    <citation type="journal article" date="2024" name="Gigascience">
        <title>Chromosome-level genome of the poultry shaft louse Menopon gallinae provides insight into the host-switching and adaptive evolution of parasitic lice.</title>
        <authorList>
            <person name="Xu Y."/>
            <person name="Ma L."/>
            <person name="Liu S."/>
            <person name="Liang Y."/>
            <person name="Liu Q."/>
            <person name="He Z."/>
            <person name="Tian L."/>
            <person name="Duan Y."/>
            <person name="Cai W."/>
            <person name="Li H."/>
            <person name="Song F."/>
        </authorList>
    </citation>
    <scope>NUCLEOTIDE SEQUENCE</scope>
    <source>
        <strain evidence="8">Cailab_2023a</strain>
    </source>
</reference>
<dbReference type="GO" id="GO:0008289">
    <property type="term" value="F:lipid binding"/>
    <property type="evidence" value="ECO:0007669"/>
    <property type="project" value="InterPro"/>
</dbReference>
<dbReference type="InterPro" id="IPR001747">
    <property type="entry name" value="Vitellogenin_N"/>
</dbReference>
<comment type="caution">
    <text evidence="8">The sequence shown here is derived from an EMBL/GenBank/DDBJ whole genome shotgun (WGS) entry which is preliminary data.</text>
</comment>
<evidence type="ECO:0000256" key="4">
    <source>
        <dbReference type="ARBA" id="ARBA00022824"/>
    </source>
</evidence>
<feature type="chain" id="PRO_5043822686" description="Vitellogenin domain-containing protein" evidence="6">
    <location>
        <begin position="31"/>
        <end position="911"/>
    </location>
</feature>
<dbReference type="AlphaFoldDB" id="A0AAW2HXZ4"/>
<dbReference type="InterPro" id="IPR015819">
    <property type="entry name" value="Lipid_transp_b-sht_shell"/>
</dbReference>
<dbReference type="GO" id="GO:0005794">
    <property type="term" value="C:Golgi apparatus"/>
    <property type="evidence" value="ECO:0007669"/>
    <property type="project" value="TreeGrafter"/>
</dbReference>
<dbReference type="EMBL" id="JARGDH010000002">
    <property type="protein sequence ID" value="KAL0274714.1"/>
    <property type="molecule type" value="Genomic_DNA"/>
</dbReference>
<dbReference type="GO" id="GO:0016323">
    <property type="term" value="C:basolateral plasma membrane"/>
    <property type="evidence" value="ECO:0007669"/>
    <property type="project" value="TreeGrafter"/>
</dbReference>
<dbReference type="Gene3D" id="1.25.10.20">
    <property type="entry name" value="Vitellinogen, superhelical"/>
    <property type="match status" value="1"/>
</dbReference>
<dbReference type="Gene3D" id="2.30.230.10">
    <property type="entry name" value="Lipovitellin, beta-sheet shell regions, chain A"/>
    <property type="match status" value="1"/>
</dbReference>
<dbReference type="PANTHER" id="PTHR13024:SF0">
    <property type="entry name" value="MICROSOMAL TRIACYLGLYCEROL TRANSFER PROTEIN"/>
    <property type="match status" value="1"/>
</dbReference>
<dbReference type="InterPro" id="IPR039988">
    <property type="entry name" value="MTTP"/>
</dbReference>
<organism evidence="8">
    <name type="scientific">Menopon gallinae</name>
    <name type="common">poultry shaft louse</name>
    <dbReference type="NCBI Taxonomy" id="328185"/>
    <lineage>
        <taxon>Eukaryota</taxon>
        <taxon>Metazoa</taxon>
        <taxon>Ecdysozoa</taxon>
        <taxon>Arthropoda</taxon>
        <taxon>Hexapoda</taxon>
        <taxon>Insecta</taxon>
        <taxon>Pterygota</taxon>
        <taxon>Neoptera</taxon>
        <taxon>Paraneoptera</taxon>
        <taxon>Psocodea</taxon>
        <taxon>Troctomorpha</taxon>
        <taxon>Phthiraptera</taxon>
        <taxon>Amblycera</taxon>
        <taxon>Menoponidae</taxon>
        <taxon>Menopon</taxon>
    </lineage>
</organism>
<gene>
    <name evidence="8" type="ORF">PYX00_002778</name>
</gene>
<dbReference type="SUPFAM" id="SSF48431">
    <property type="entry name" value="Lipovitellin-phosvitin complex, superhelical domain"/>
    <property type="match status" value="1"/>
</dbReference>
<dbReference type="PANTHER" id="PTHR13024">
    <property type="entry name" value="MICROSOMAL TRIGLYCERIDE TRANSFER PROTEIN, LARGE SUBUNIT"/>
    <property type="match status" value="1"/>
</dbReference>
<dbReference type="SMART" id="SM00638">
    <property type="entry name" value="LPD_N"/>
    <property type="match status" value="1"/>
</dbReference>
<feature type="domain" description="Vitellogenin" evidence="7">
    <location>
        <begin position="41"/>
        <end position="673"/>
    </location>
</feature>
<dbReference type="GO" id="GO:0005783">
    <property type="term" value="C:endoplasmic reticulum"/>
    <property type="evidence" value="ECO:0007669"/>
    <property type="project" value="UniProtKB-SubCell"/>
</dbReference>
<accession>A0AAW2HXZ4</accession>
<keyword evidence="2" id="KW-0813">Transport</keyword>
<dbReference type="InterPro" id="IPR011030">
    <property type="entry name" value="Lipovitellin_superhlx_dom"/>
</dbReference>
<protein>
    <recommendedName>
        <fullName evidence="7">Vitellogenin domain-containing protein</fullName>
    </recommendedName>
</protein>
<keyword evidence="4" id="KW-0256">Endoplasmic reticulum</keyword>
<evidence type="ECO:0000256" key="6">
    <source>
        <dbReference type="SAM" id="SignalP"/>
    </source>
</evidence>
<evidence type="ECO:0000259" key="7">
    <source>
        <dbReference type="PROSITE" id="PS51211"/>
    </source>
</evidence>
<keyword evidence="3 6" id="KW-0732">Signal</keyword>